<evidence type="ECO:0000256" key="6">
    <source>
        <dbReference type="PIRSR" id="PIRSR610300-51"/>
    </source>
</evidence>
<evidence type="ECO:0000256" key="3">
    <source>
        <dbReference type="ARBA" id="ARBA00022964"/>
    </source>
</evidence>
<dbReference type="PANTHER" id="PTHR12918">
    <property type="entry name" value="CYSTEINE DIOXYGENASE"/>
    <property type="match status" value="1"/>
</dbReference>
<feature type="binding site" evidence="6">
    <location>
        <position position="71"/>
    </location>
    <ligand>
        <name>Fe cation</name>
        <dbReference type="ChEBI" id="CHEBI:24875"/>
        <note>catalytic</note>
    </ligand>
</feature>
<feature type="binding site" evidence="6">
    <location>
        <position position="73"/>
    </location>
    <ligand>
        <name>Fe cation</name>
        <dbReference type="ChEBI" id="CHEBI:24875"/>
        <note>catalytic</note>
    </ligand>
</feature>
<dbReference type="AlphaFoldDB" id="A0A641AJN1"/>
<dbReference type="InterPro" id="IPR014710">
    <property type="entry name" value="RmlC-like_jellyroll"/>
</dbReference>
<gene>
    <name evidence="7" type="ORF">ESP62_016370</name>
</gene>
<dbReference type="InterPro" id="IPR011051">
    <property type="entry name" value="RmlC_Cupin_sf"/>
</dbReference>
<keyword evidence="2 6" id="KW-0479">Metal-binding</keyword>
<evidence type="ECO:0000256" key="5">
    <source>
        <dbReference type="ARBA" id="ARBA00023004"/>
    </source>
</evidence>
<feature type="binding site" evidence="6">
    <location>
        <position position="118"/>
    </location>
    <ligand>
        <name>Fe cation</name>
        <dbReference type="ChEBI" id="CHEBI:24875"/>
        <note>catalytic</note>
    </ligand>
</feature>
<accession>A0A641AJN1</accession>
<dbReference type="Pfam" id="PF05995">
    <property type="entry name" value="CDO_I"/>
    <property type="match status" value="1"/>
</dbReference>
<dbReference type="Proteomes" id="UP001515100">
    <property type="component" value="Unassembled WGS sequence"/>
</dbReference>
<evidence type="ECO:0000256" key="1">
    <source>
        <dbReference type="ARBA" id="ARBA00006622"/>
    </source>
</evidence>
<evidence type="ECO:0000256" key="4">
    <source>
        <dbReference type="ARBA" id="ARBA00023002"/>
    </source>
</evidence>
<dbReference type="OrthoDB" id="4217976at2"/>
<name>A0A641AJN1_9ACTN</name>
<dbReference type="GO" id="GO:0008198">
    <property type="term" value="F:ferrous iron binding"/>
    <property type="evidence" value="ECO:0007669"/>
    <property type="project" value="TreeGrafter"/>
</dbReference>
<evidence type="ECO:0000256" key="2">
    <source>
        <dbReference type="ARBA" id="ARBA00022723"/>
    </source>
</evidence>
<comment type="similarity">
    <text evidence="1">Belongs to the cysteine dioxygenase family.</text>
</comment>
<sequence length="173" mass="18944">MVPMTARPTTIAPLSLADLAALSREVADDVRAGLHEVHADSESRWHVRLRCDDEVDVWLISWTQEQGTQLHDHGGSSGAFTVVSGTLSEAVWTPGAEVLTETERHEGDAVIFGEHYVHDVRNVHAETAVSVHAYSPPLSQMNYYDVDGHQLTRLASVWTDDPEAPAPDLRAAS</sequence>
<proteinExistence type="inferred from homology"/>
<keyword evidence="5 6" id="KW-0408">Iron</keyword>
<dbReference type="SUPFAM" id="SSF51182">
    <property type="entry name" value="RmlC-like cupins"/>
    <property type="match status" value="1"/>
</dbReference>
<dbReference type="InterPro" id="IPR010300">
    <property type="entry name" value="CDO_1"/>
</dbReference>
<dbReference type="Gene3D" id="2.60.120.10">
    <property type="entry name" value="Jelly Rolls"/>
    <property type="match status" value="1"/>
</dbReference>
<dbReference type="PANTHER" id="PTHR12918:SF1">
    <property type="entry name" value="CYSTEINE DIOXYGENASE TYPE 1"/>
    <property type="match status" value="1"/>
</dbReference>
<keyword evidence="4" id="KW-0560">Oxidoreductase</keyword>
<dbReference type="GO" id="GO:0016702">
    <property type="term" value="F:oxidoreductase activity, acting on single donors with incorporation of molecular oxygen, incorporation of two atoms of oxygen"/>
    <property type="evidence" value="ECO:0007669"/>
    <property type="project" value="InterPro"/>
</dbReference>
<dbReference type="CDD" id="cd10548">
    <property type="entry name" value="cupin_CDO"/>
    <property type="match status" value="1"/>
</dbReference>
<keyword evidence="3 7" id="KW-0223">Dioxygenase</keyword>
<comment type="caution">
    <text evidence="7">The sequence shown here is derived from an EMBL/GenBank/DDBJ whole genome shotgun (WGS) entry which is preliminary data.</text>
</comment>
<reference evidence="7" key="1">
    <citation type="submission" date="2019-09" db="EMBL/GenBank/DDBJ databases">
        <authorList>
            <person name="Li J."/>
        </authorList>
    </citation>
    <scope>NUCLEOTIDE SEQUENCE [LARGE SCALE GENOMIC DNA]</scope>
    <source>
        <strain evidence="7">NRBC 14897</strain>
    </source>
</reference>
<organism evidence="7 8">
    <name type="scientific">Aeromicrobium fastidiosum</name>
    <dbReference type="NCBI Taxonomy" id="52699"/>
    <lineage>
        <taxon>Bacteria</taxon>
        <taxon>Bacillati</taxon>
        <taxon>Actinomycetota</taxon>
        <taxon>Actinomycetes</taxon>
        <taxon>Propionibacteriales</taxon>
        <taxon>Nocardioidaceae</taxon>
        <taxon>Aeromicrobium</taxon>
    </lineage>
</organism>
<protein>
    <submittedName>
        <fullName evidence="7">Cysteine dioxygenase</fullName>
    </submittedName>
</protein>
<evidence type="ECO:0000313" key="7">
    <source>
        <dbReference type="EMBL" id="KAA1374942.1"/>
    </source>
</evidence>
<dbReference type="EMBL" id="SDPP02000004">
    <property type="protein sequence ID" value="KAA1374942.1"/>
    <property type="molecule type" value="Genomic_DNA"/>
</dbReference>
<evidence type="ECO:0000313" key="8">
    <source>
        <dbReference type="Proteomes" id="UP001515100"/>
    </source>
</evidence>
<keyword evidence="8" id="KW-1185">Reference proteome</keyword>